<dbReference type="GO" id="GO:0031012">
    <property type="term" value="C:extracellular matrix"/>
    <property type="evidence" value="ECO:0007669"/>
    <property type="project" value="TreeGrafter"/>
</dbReference>
<evidence type="ECO:0000256" key="2">
    <source>
        <dbReference type="PROSITE-ProRule" id="PRU00497"/>
    </source>
</evidence>
<dbReference type="Proteomes" id="UP000594260">
    <property type="component" value="Unplaced"/>
</dbReference>
<evidence type="ECO:0000256" key="3">
    <source>
        <dbReference type="SAM" id="MobiDB-lite"/>
    </source>
</evidence>
<dbReference type="EnsemblMetazoa" id="XM_022797815">
    <property type="protein sequence ID" value="XP_022653550"/>
    <property type="gene ID" value="LOC111247179"/>
</dbReference>
<dbReference type="PROSITE" id="PS51155">
    <property type="entry name" value="CHIT_BIND_RR_2"/>
    <property type="match status" value="1"/>
</dbReference>
<dbReference type="GeneID" id="111247179"/>
<dbReference type="OMA" id="HAEVITN"/>
<proteinExistence type="predicted"/>
<dbReference type="Pfam" id="PF00379">
    <property type="entry name" value="Chitin_bind_4"/>
    <property type="match status" value="1"/>
</dbReference>
<dbReference type="RefSeq" id="XP_022653550.1">
    <property type="nucleotide sequence ID" value="XM_022797815.1"/>
</dbReference>
<dbReference type="InterPro" id="IPR051217">
    <property type="entry name" value="Insect_Cuticle_Struc_Prot"/>
</dbReference>
<accession>A0A7M7JLK3</accession>
<dbReference type="PROSITE" id="PS00233">
    <property type="entry name" value="CHIT_BIND_RR_1"/>
    <property type="match status" value="1"/>
</dbReference>
<evidence type="ECO:0000256" key="4">
    <source>
        <dbReference type="SAM" id="SignalP"/>
    </source>
</evidence>
<feature type="signal peptide" evidence="4">
    <location>
        <begin position="1"/>
        <end position="15"/>
    </location>
</feature>
<dbReference type="GO" id="GO:0042302">
    <property type="term" value="F:structural constituent of cuticle"/>
    <property type="evidence" value="ECO:0007669"/>
    <property type="project" value="UniProtKB-UniRule"/>
</dbReference>
<keyword evidence="6" id="KW-1185">Reference proteome</keyword>
<dbReference type="OrthoDB" id="6381807at2759"/>
<dbReference type="InterPro" id="IPR031311">
    <property type="entry name" value="CHIT_BIND_RR_consensus"/>
</dbReference>
<dbReference type="PANTHER" id="PTHR12236">
    <property type="entry name" value="STRUCTURAL CONTITUENT OF CUTICLE"/>
    <property type="match status" value="1"/>
</dbReference>
<keyword evidence="4" id="KW-0732">Signal</keyword>
<protein>
    <submittedName>
        <fullName evidence="5">Uncharacterized protein</fullName>
    </submittedName>
</protein>
<dbReference type="AlphaFoldDB" id="A0A7M7JLK3"/>
<sequence>MHALVLFAFAGLALAQYQDENYGPPQPFDFSYTSQDLDGSHSHSQQGDGNGRITGEYAIQLADGRSRTVRYTADENGYRADVITNELGTESKNPADVTIQSSAFTGDQAAYQAASSEFRPVHVRF</sequence>
<feature type="region of interest" description="Disordered" evidence="3">
    <location>
        <begin position="25"/>
        <end position="53"/>
    </location>
</feature>
<feature type="compositionally biased region" description="Polar residues" evidence="3">
    <location>
        <begin position="31"/>
        <end position="47"/>
    </location>
</feature>
<dbReference type="PANTHER" id="PTHR12236:SF79">
    <property type="entry name" value="CUTICULAR PROTEIN 50CB-RELATED"/>
    <property type="match status" value="1"/>
</dbReference>
<keyword evidence="1 2" id="KW-0193">Cuticle</keyword>
<evidence type="ECO:0000256" key="1">
    <source>
        <dbReference type="ARBA" id="ARBA00022460"/>
    </source>
</evidence>
<dbReference type="KEGG" id="vde:111247179"/>
<dbReference type="GO" id="GO:0005615">
    <property type="term" value="C:extracellular space"/>
    <property type="evidence" value="ECO:0007669"/>
    <property type="project" value="TreeGrafter"/>
</dbReference>
<reference evidence="5" key="1">
    <citation type="submission" date="2021-01" db="UniProtKB">
        <authorList>
            <consortium name="EnsemblMetazoa"/>
        </authorList>
    </citation>
    <scope>IDENTIFICATION</scope>
</reference>
<organism evidence="5 6">
    <name type="scientific">Varroa destructor</name>
    <name type="common">Honeybee mite</name>
    <dbReference type="NCBI Taxonomy" id="109461"/>
    <lineage>
        <taxon>Eukaryota</taxon>
        <taxon>Metazoa</taxon>
        <taxon>Ecdysozoa</taxon>
        <taxon>Arthropoda</taxon>
        <taxon>Chelicerata</taxon>
        <taxon>Arachnida</taxon>
        <taxon>Acari</taxon>
        <taxon>Parasitiformes</taxon>
        <taxon>Mesostigmata</taxon>
        <taxon>Gamasina</taxon>
        <taxon>Dermanyssoidea</taxon>
        <taxon>Varroidae</taxon>
        <taxon>Varroa</taxon>
    </lineage>
</organism>
<dbReference type="InParanoid" id="A0A7M7JLK3"/>
<feature type="chain" id="PRO_5029557339" evidence="4">
    <location>
        <begin position="16"/>
        <end position="125"/>
    </location>
</feature>
<dbReference type="InterPro" id="IPR000618">
    <property type="entry name" value="Insect_cuticle"/>
</dbReference>
<name>A0A7M7JLK3_VARDE</name>
<evidence type="ECO:0000313" key="5">
    <source>
        <dbReference type="EnsemblMetazoa" id="XP_022653550"/>
    </source>
</evidence>
<evidence type="ECO:0000313" key="6">
    <source>
        <dbReference type="Proteomes" id="UP000594260"/>
    </source>
</evidence>